<keyword evidence="10" id="KW-0548">Nucleotidyltransferase</keyword>
<comment type="subcellular location">
    <subcellularLocation>
        <location evidence="2">Mitochondrion inner membrane</location>
        <topology evidence="2">Peripheral membrane protein</topology>
        <orientation evidence="2">Matrix side</orientation>
    </subcellularLocation>
</comment>
<dbReference type="InterPro" id="IPR015222">
    <property type="entry name" value="Tam41"/>
</dbReference>
<evidence type="ECO:0000256" key="4">
    <source>
        <dbReference type="ARBA" id="ARBA00005189"/>
    </source>
</evidence>
<comment type="pathway">
    <text evidence="3">Phospholipid metabolism; CDP-diacylglycerol biosynthesis; CDP-diacylglycerol from sn-glycerol 3-phosphate: step 3/3.</text>
</comment>
<evidence type="ECO:0000256" key="13">
    <source>
        <dbReference type="ARBA" id="ARBA00023098"/>
    </source>
</evidence>
<evidence type="ECO:0000256" key="18">
    <source>
        <dbReference type="ARBA" id="ARBA00029893"/>
    </source>
</evidence>
<dbReference type="Pfam" id="PF09139">
    <property type="entry name" value="Tam41_Mmp37"/>
    <property type="match status" value="1"/>
</dbReference>
<evidence type="ECO:0000256" key="14">
    <source>
        <dbReference type="ARBA" id="ARBA00023128"/>
    </source>
</evidence>
<dbReference type="GO" id="GO:0005743">
    <property type="term" value="C:mitochondrial inner membrane"/>
    <property type="evidence" value="ECO:0007669"/>
    <property type="project" value="UniProtKB-SubCell"/>
</dbReference>
<evidence type="ECO:0000256" key="17">
    <source>
        <dbReference type="ARBA" id="ARBA00023264"/>
    </source>
</evidence>
<name>A0A1D2VD27_9ASCO</name>
<evidence type="ECO:0000313" key="20">
    <source>
        <dbReference type="Proteomes" id="UP000095038"/>
    </source>
</evidence>
<keyword evidence="16" id="KW-0594">Phospholipid biosynthesis</keyword>
<evidence type="ECO:0000256" key="7">
    <source>
        <dbReference type="ARBA" id="ARBA00018337"/>
    </source>
</evidence>
<evidence type="ECO:0000256" key="15">
    <source>
        <dbReference type="ARBA" id="ARBA00023136"/>
    </source>
</evidence>
<evidence type="ECO:0000256" key="6">
    <source>
        <dbReference type="ARBA" id="ARBA00012487"/>
    </source>
</evidence>
<evidence type="ECO:0000256" key="8">
    <source>
        <dbReference type="ARBA" id="ARBA00022516"/>
    </source>
</evidence>
<dbReference type="UniPathway" id="UPA00557">
    <property type="reaction ID" value="UER00614"/>
</dbReference>
<accession>A0A1D2VD27</accession>
<proteinExistence type="inferred from homology"/>
<feature type="non-terminal residue" evidence="19">
    <location>
        <position position="1"/>
    </location>
</feature>
<dbReference type="STRING" id="1344418.A0A1D2VD27"/>
<dbReference type="PANTHER" id="PTHR13619:SF0">
    <property type="entry name" value="PHOSPHATIDATE CYTIDYLYLTRANSFERASE, MITOCHONDRIAL"/>
    <property type="match status" value="1"/>
</dbReference>
<evidence type="ECO:0000256" key="3">
    <source>
        <dbReference type="ARBA" id="ARBA00005119"/>
    </source>
</evidence>
<dbReference type="GO" id="GO:0016024">
    <property type="term" value="P:CDP-diacylglycerol biosynthetic process"/>
    <property type="evidence" value="ECO:0007669"/>
    <property type="project" value="UniProtKB-UniPathway"/>
</dbReference>
<dbReference type="GeneID" id="30963191"/>
<dbReference type="PIRSF" id="PIRSF028840">
    <property type="entry name" value="Mmp37"/>
    <property type="match status" value="1"/>
</dbReference>
<dbReference type="OrthoDB" id="341477at2759"/>
<dbReference type="FunCoup" id="A0A1D2VD27">
    <property type="interactions" value="346"/>
</dbReference>
<evidence type="ECO:0000256" key="1">
    <source>
        <dbReference type="ARBA" id="ARBA00001946"/>
    </source>
</evidence>
<dbReference type="InParanoid" id="A0A1D2VD27"/>
<comment type="pathway">
    <text evidence="4">Lipid metabolism.</text>
</comment>
<keyword evidence="8" id="KW-0444">Lipid biosynthesis</keyword>
<reference evidence="20" key="1">
    <citation type="submission" date="2016-05" db="EMBL/GenBank/DDBJ databases">
        <title>Comparative genomics of biotechnologically important yeasts.</title>
        <authorList>
            <consortium name="DOE Joint Genome Institute"/>
            <person name="Riley R."/>
            <person name="Haridas S."/>
            <person name="Wolfe K.H."/>
            <person name="Lopes M.R."/>
            <person name="Hittinger C.T."/>
            <person name="Goker M."/>
            <person name="Salamov A."/>
            <person name="Wisecaver J."/>
            <person name="Long T.M."/>
            <person name="Aerts A.L."/>
            <person name="Barry K."/>
            <person name="Choi C."/>
            <person name="Clum A."/>
            <person name="Coughlan A.Y."/>
            <person name="Deshpande S."/>
            <person name="Douglass A.P."/>
            <person name="Hanson S.J."/>
            <person name="Klenk H.-P."/>
            <person name="Labutti K."/>
            <person name="Lapidus A."/>
            <person name="Lindquist E."/>
            <person name="Lipzen A."/>
            <person name="Meier-Kolthoff J.P."/>
            <person name="Ohm R.A."/>
            <person name="Otillar R.P."/>
            <person name="Pangilinan J."/>
            <person name="Peng Y."/>
            <person name="Rokas A."/>
            <person name="Rosa C.A."/>
            <person name="Scheuner C."/>
            <person name="Sibirny A.A."/>
            <person name="Slot J.C."/>
            <person name="Stielow J.B."/>
            <person name="Sun H."/>
            <person name="Kurtzman C.P."/>
            <person name="Blackwell M."/>
            <person name="Grigoriev I.V."/>
            <person name="Jeffries T.W."/>
        </authorList>
    </citation>
    <scope>NUCLEOTIDE SEQUENCE [LARGE SCALE GENOMIC DNA]</scope>
    <source>
        <strain evidence="20">DSM 1968</strain>
    </source>
</reference>
<organism evidence="19 20">
    <name type="scientific">Ascoidea rubescens DSM 1968</name>
    <dbReference type="NCBI Taxonomy" id="1344418"/>
    <lineage>
        <taxon>Eukaryota</taxon>
        <taxon>Fungi</taxon>
        <taxon>Dikarya</taxon>
        <taxon>Ascomycota</taxon>
        <taxon>Saccharomycotina</taxon>
        <taxon>Saccharomycetes</taxon>
        <taxon>Ascoideaceae</taxon>
        <taxon>Ascoidea</taxon>
    </lineage>
</organism>
<keyword evidence="17" id="KW-1208">Phospholipid metabolism</keyword>
<keyword evidence="14" id="KW-0496">Mitochondrion</keyword>
<dbReference type="GO" id="GO:0032049">
    <property type="term" value="P:cardiolipin biosynthetic process"/>
    <property type="evidence" value="ECO:0007669"/>
    <property type="project" value="InterPro"/>
</dbReference>
<dbReference type="GO" id="GO:0004605">
    <property type="term" value="F:phosphatidate cytidylyltransferase activity"/>
    <property type="evidence" value="ECO:0007669"/>
    <property type="project" value="UniProtKB-EC"/>
</dbReference>
<dbReference type="EMBL" id="KV454485">
    <property type="protein sequence ID" value="ODV59604.1"/>
    <property type="molecule type" value="Genomic_DNA"/>
</dbReference>
<protein>
    <recommendedName>
        <fullName evidence="7">Phosphatidate cytidylyltransferase, mitochondrial</fullName>
        <ecNumber evidence="6">2.7.7.41</ecNumber>
    </recommendedName>
    <alternativeName>
        <fullName evidence="18">CDP-diacylglycerol synthase</fullName>
    </alternativeName>
</protein>
<evidence type="ECO:0000256" key="2">
    <source>
        <dbReference type="ARBA" id="ARBA00004443"/>
    </source>
</evidence>
<gene>
    <name evidence="19" type="ORF">ASCRUDRAFT_18695</name>
</gene>
<sequence>LANPDNSIDHILKKILFSFSSPIDYSFAYGSGVIKQSNYDKFKKKPQIDLIFATNYPKTFHSSNLKENYNHYSFLKYFGADFLLFFQKIGAHVYFNPYVLIDNHQIKYGIISIENLIDDLVNWENFYMAGRLQKPVKTLIEDPRLRFANQLNLYNALNLSLLLLNSQNNNNSNQFSTWELFNKIASLSYSGDIRMKIGGENPHKVSNIVSAQFHHFTNLYKPFIEISKDEQFILPLNKSNETYQFNNNPIITQSSKGILTAGLSKSISYALEKRNKAKSS</sequence>
<dbReference type="AlphaFoldDB" id="A0A1D2VD27"/>
<evidence type="ECO:0000256" key="5">
    <source>
        <dbReference type="ARBA" id="ARBA00005458"/>
    </source>
</evidence>
<keyword evidence="20" id="KW-1185">Reference proteome</keyword>
<keyword evidence="13" id="KW-0443">Lipid metabolism</keyword>
<comment type="similarity">
    <text evidence="5">Belongs to the TAM41 family.</text>
</comment>
<evidence type="ECO:0000256" key="9">
    <source>
        <dbReference type="ARBA" id="ARBA00022679"/>
    </source>
</evidence>
<evidence type="ECO:0000256" key="11">
    <source>
        <dbReference type="ARBA" id="ARBA00022792"/>
    </source>
</evidence>
<dbReference type="RefSeq" id="XP_020045911.1">
    <property type="nucleotide sequence ID" value="XM_020189555.2"/>
</dbReference>
<evidence type="ECO:0000313" key="19">
    <source>
        <dbReference type="EMBL" id="ODV59604.1"/>
    </source>
</evidence>
<dbReference type="Proteomes" id="UP000095038">
    <property type="component" value="Unassembled WGS sequence"/>
</dbReference>
<keyword evidence="11" id="KW-0999">Mitochondrion inner membrane</keyword>
<keyword evidence="15" id="KW-0472">Membrane</keyword>
<keyword evidence="12" id="KW-0460">Magnesium</keyword>
<evidence type="ECO:0000256" key="16">
    <source>
        <dbReference type="ARBA" id="ARBA00023209"/>
    </source>
</evidence>
<keyword evidence="9" id="KW-0808">Transferase</keyword>
<evidence type="ECO:0000256" key="10">
    <source>
        <dbReference type="ARBA" id="ARBA00022695"/>
    </source>
</evidence>
<comment type="cofactor">
    <cofactor evidence="1">
        <name>Mg(2+)</name>
        <dbReference type="ChEBI" id="CHEBI:18420"/>
    </cofactor>
</comment>
<dbReference type="PANTHER" id="PTHR13619">
    <property type="entry name" value="PHOSPHATIDATE CYTIDYLYLTRANSFERASE, MITOCHONDRIAL"/>
    <property type="match status" value="1"/>
</dbReference>
<dbReference type="EC" id="2.7.7.41" evidence="6"/>
<evidence type="ECO:0000256" key="12">
    <source>
        <dbReference type="ARBA" id="ARBA00022842"/>
    </source>
</evidence>
<feature type="non-terminal residue" evidence="19">
    <location>
        <position position="280"/>
    </location>
</feature>